<keyword evidence="1" id="KW-0472">Membrane</keyword>
<proteinExistence type="predicted"/>
<protein>
    <submittedName>
        <fullName evidence="2">Uncharacterized protein</fullName>
    </submittedName>
</protein>
<organism evidence="2 3">
    <name type="scientific">Christiangramia fulva</name>
    <dbReference type="NCBI Taxonomy" id="2126553"/>
    <lineage>
        <taxon>Bacteria</taxon>
        <taxon>Pseudomonadati</taxon>
        <taxon>Bacteroidota</taxon>
        <taxon>Flavobacteriia</taxon>
        <taxon>Flavobacteriales</taxon>
        <taxon>Flavobacteriaceae</taxon>
        <taxon>Christiangramia</taxon>
    </lineage>
</organism>
<sequence>MSKLRDRYLSTISKIIFFYSVFYIVMKVLAIFQGAWIWANLILTIPYLIFALIGGYMFKRNSYSWIYVIAGIILISVVRYFEKEWMMQLHLYFQ</sequence>
<evidence type="ECO:0000313" key="3">
    <source>
        <dbReference type="Proteomes" id="UP000241507"/>
    </source>
</evidence>
<feature type="transmembrane region" description="Helical" evidence="1">
    <location>
        <begin position="12"/>
        <end position="32"/>
    </location>
</feature>
<dbReference type="RefSeq" id="WP_107012635.1">
    <property type="nucleotide sequence ID" value="NZ_CP028136.1"/>
</dbReference>
<keyword evidence="1" id="KW-0812">Transmembrane</keyword>
<dbReference type="Proteomes" id="UP000241507">
    <property type="component" value="Chromosome"/>
</dbReference>
<feature type="transmembrane region" description="Helical" evidence="1">
    <location>
        <begin position="38"/>
        <end position="58"/>
    </location>
</feature>
<accession>A0A2R3Z6H6</accession>
<feature type="transmembrane region" description="Helical" evidence="1">
    <location>
        <begin position="65"/>
        <end position="81"/>
    </location>
</feature>
<gene>
    <name evidence="2" type="ORF">C7S20_11690</name>
</gene>
<dbReference type="AlphaFoldDB" id="A0A2R3Z6H6"/>
<dbReference type="OrthoDB" id="1366637at2"/>
<keyword evidence="1" id="KW-1133">Transmembrane helix</keyword>
<evidence type="ECO:0000256" key="1">
    <source>
        <dbReference type="SAM" id="Phobius"/>
    </source>
</evidence>
<evidence type="ECO:0000313" key="2">
    <source>
        <dbReference type="EMBL" id="AVR45860.1"/>
    </source>
</evidence>
<keyword evidence="3" id="KW-1185">Reference proteome</keyword>
<dbReference type="KEGG" id="grs:C7S20_11690"/>
<dbReference type="EMBL" id="CP028136">
    <property type="protein sequence ID" value="AVR45860.1"/>
    <property type="molecule type" value="Genomic_DNA"/>
</dbReference>
<name>A0A2R3Z6H6_9FLAO</name>
<reference evidence="3" key="1">
    <citation type="submission" date="2018-03" db="EMBL/GenBank/DDBJ databases">
        <title>Gramella fulva sp. nov., isolated from a dry surface of tidal flat.</title>
        <authorList>
            <person name="Hwang S.H."/>
            <person name="Hwang W.M."/>
            <person name="Kang K."/>
            <person name="Ahn T.-Y."/>
        </authorList>
    </citation>
    <scope>NUCLEOTIDE SEQUENCE [LARGE SCALE GENOMIC DNA]</scope>
    <source>
        <strain evidence="3">SH35</strain>
    </source>
</reference>